<dbReference type="Proteomes" id="UP000178565">
    <property type="component" value="Unassembled WGS sequence"/>
</dbReference>
<gene>
    <name evidence="1" type="ORF">A3B45_04340</name>
</gene>
<organism evidence="1 2">
    <name type="scientific">Candidatus Daviesbacteria bacterium RIFCSPLOWO2_01_FULL_39_12</name>
    <dbReference type="NCBI Taxonomy" id="1797785"/>
    <lineage>
        <taxon>Bacteria</taxon>
        <taxon>Candidatus Daviesiibacteriota</taxon>
    </lineage>
</organism>
<sequence length="243" mass="27144">MSGSELEGTPLSAFFDNQIPDRGAINTDIETNRRSELAESIREEYASLINAYGKSNGSALQVTVFPKPRPAGFEKFTITSSRGCPTITIEDSNNELVSLKVMLRSEKHEDFVAKYYDPATLTSIFPEDAIEVELWANGIASVSGLNYRTKAFFIYPERVYKIDSEVGHIRMKEGGIEAVNSHSEDNLPSLGELESLIALVPLLRERYEVLRGETSRVESHQNPVKQLSGPVKRFLGLFQRGRL</sequence>
<evidence type="ECO:0000313" key="1">
    <source>
        <dbReference type="EMBL" id="OGE42404.1"/>
    </source>
</evidence>
<dbReference type="STRING" id="1797785.A3B45_04340"/>
<dbReference type="AlphaFoldDB" id="A0A1F5KNI8"/>
<proteinExistence type="predicted"/>
<evidence type="ECO:0000313" key="2">
    <source>
        <dbReference type="Proteomes" id="UP000178565"/>
    </source>
</evidence>
<comment type="caution">
    <text evidence="1">The sequence shown here is derived from an EMBL/GenBank/DDBJ whole genome shotgun (WGS) entry which is preliminary data.</text>
</comment>
<accession>A0A1F5KNI8</accession>
<name>A0A1F5KNI8_9BACT</name>
<reference evidence="1 2" key="1">
    <citation type="journal article" date="2016" name="Nat. Commun.">
        <title>Thousands of microbial genomes shed light on interconnected biogeochemical processes in an aquifer system.</title>
        <authorList>
            <person name="Anantharaman K."/>
            <person name="Brown C.T."/>
            <person name="Hug L.A."/>
            <person name="Sharon I."/>
            <person name="Castelle C.J."/>
            <person name="Probst A.J."/>
            <person name="Thomas B.C."/>
            <person name="Singh A."/>
            <person name="Wilkins M.J."/>
            <person name="Karaoz U."/>
            <person name="Brodie E.L."/>
            <person name="Williams K.H."/>
            <person name="Hubbard S.S."/>
            <person name="Banfield J.F."/>
        </authorList>
    </citation>
    <scope>NUCLEOTIDE SEQUENCE [LARGE SCALE GENOMIC DNA]</scope>
</reference>
<protein>
    <submittedName>
        <fullName evidence="1">Uncharacterized protein</fullName>
    </submittedName>
</protein>
<dbReference type="EMBL" id="MFDM01000026">
    <property type="protein sequence ID" value="OGE42404.1"/>
    <property type="molecule type" value="Genomic_DNA"/>
</dbReference>